<gene>
    <name evidence="16" type="ORF">T190115A13A_120036</name>
</gene>
<keyword evidence="9 14" id="KW-1133">Transmembrane helix</keyword>
<feature type="domain" description="Fatty acid hydroxylase" evidence="15">
    <location>
        <begin position="53"/>
        <end position="191"/>
    </location>
</feature>
<comment type="caution">
    <text evidence="16">The sequence shown here is derived from an EMBL/GenBank/DDBJ whole genome shotgun (WGS) entry which is preliminary data.</text>
</comment>
<evidence type="ECO:0000256" key="1">
    <source>
        <dbReference type="ARBA" id="ARBA00001947"/>
    </source>
</evidence>
<evidence type="ECO:0000256" key="9">
    <source>
        <dbReference type="ARBA" id="ARBA00022989"/>
    </source>
</evidence>
<evidence type="ECO:0000256" key="5">
    <source>
        <dbReference type="ARBA" id="ARBA00022723"/>
    </source>
</evidence>
<feature type="transmembrane region" description="Helical" evidence="14">
    <location>
        <begin position="99"/>
        <end position="119"/>
    </location>
</feature>
<evidence type="ECO:0000256" key="2">
    <source>
        <dbReference type="ARBA" id="ARBA00004477"/>
    </source>
</evidence>
<dbReference type="InterPro" id="IPR006694">
    <property type="entry name" value="Fatty_acid_hydroxylase"/>
</dbReference>
<evidence type="ECO:0000256" key="11">
    <source>
        <dbReference type="ARBA" id="ARBA00023098"/>
    </source>
</evidence>
<keyword evidence="3" id="KW-0444">Lipid biosynthesis</keyword>
<keyword evidence="11" id="KW-0443">Lipid metabolism</keyword>
<dbReference type="RefSeq" id="WP_348736813.1">
    <property type="nucleotide sequence ID" value="NZ_CAXJRC010000003.1"/>
</dbReference>
<evidence type="ECO:0000256" key="7">
    <source>
        <dbReference type="ARBA" id="ARBA00022832"/>
    </source>
</evidence>
<evidence type="ECO:0000256" key="6">
    <source>
        <dbReference type="ARBA" id="ARBA00022824"/>
    </source>
</evidence>
<keyword evidence="6" id="KW-0256">Endoplasmic reticulum</keyword>
<evidence type="ECO:0000256" key="13">
    <source>
        <dbReference type="ARBA" id="ARBA00023160"/>
    </source>
</evidence>
<dbReference type="PANTHER" id="PTHR12863:SF1">
    <property type="entry name" value="FATTY ACID 2-HYDROXYLASE"/>
    <property type="match status" value="1"/>
</dbReference>
<dbReference type="Pfam" id="PF04116">
    <property type="entry name" value="FA_hydroxylase"/>
    <property type="match status" value="1"/>
</dbReference>
<feature type="transmembrane region" description="Helical" evidence="14">
    <location>
        <begin position="45"/>
        <end position="65"/>
    </location>
</feature>
<evidence type="ECO:0000256" key="12">
    <source>
        <dbReference type="ARBA" id="ARBA00023136"/>
    </source>
</evidence>
<organism evidence="16 17">
    <name type="scientific">Tenacibaculum vairaonense</name>
    <dbReference type="NCBI Taxonomy" id="3137860"/>
    <lineage>
        <taxon>Bacteria</taxon>
        <taxon>Pseudomonadati</taxon>
        <taxon>Bacteroidota</taxon>
        <taxon>Flavobacteriia</taxon>
        <taxon>Flavobacteriales</taxon>
        <taxon>Flavobacteriaceae</taxon>
        <taxon>Tenacibaculum</taxon>
    </lineage>
</organism>
<feature type="transmembrane region" description="Helical" evidence="14">
    <location>
        <begin position="125"/>
        <end position="145"/>
    </location>
</feature>
<comment type="subcellular location">
    <subcellularLocation>
        <location evidence="2">Endoplasmic reticulum membrane</location>
        <topology evidence="2">Multi-pass membrane protein</topology>
    </subcellularLocation>
</comment>
<dbReference type="EMBL" id="CAXJRC010000003">
    <property type="protein sequence ID" value="CAL2105041.1"/>
    <property type="molecule type" value="Genomic_DNA"/>
</dbReference>
<reference evidence="16 17" key="1">
    <citation type="submission" date="2024-05" db="EMBL/GenBank/DDBJ databases">
        <authorList>
            <person name="Duchaud E."/>
        </authorList>
    </citation>
    <scope>NUCLEOTIDE SEQUENCE [LARGE SCALE GENOMIC DNA]</scope>
    <source>
        <strain evidence="16">Ena-SAMPLE-TAB-13-05-2024-13:56:06:370-140305</strain>
    </source>
</reference>
<evidence type="ECO:0000259" key="15">
    <source>
        <dbReference type="Pfam" id="PF04116"/>
    </source>
</evidence>
<feature type="transmembrane region" description="Helical" evidence="14">
    <location>
        <begin position="21"/>
        <end position="39"/>
    </location>
</feature>
<comment type="cofactor">
    <cofactor evidence="1">
        <name>Zn(2+)</name>
        <dbReference type="ChEBI" id="CHEBI:29105"/>
    </cofactor>
</comment>
<dbReference type="Proteomes" id="UP001497602">
    <property type="component" value="Unassembled WGS sequence"/>
</dbReference>
<evidence type="ECO:0000256" key="4">
    <source>
        <dbReference type="ARBA" id="ARBA00022692"/>
    </source>
</evidence>
<evidence type="ECO:0000256" key="3">
    <source>
        <dbReference type="ARBA" id="ARBA00022516"/>
    </source>
</evidence>
<evidence type="ECO:0000313" key="16">
    <source>
        <dbReference type="EMBL" id="CAL2105041.1"/>
    </source>
</evidence>
<keyword evidence="17" id="KW-1185">Reference proteome</keyword>
<keyword evidence="8" id="KW-0862">Zinc</keyword>
<dbReference type="InterPro" id="IPR014430">
    <property type="entry name" value="Scs7"/>
</dbReference>
<evidence type="ECO:0000256" key="14">
    <source>
        <dbReference type="SAM" id="Phobius"/>
    </source>
</evidence>
<keyword evidence="4 14" id="KW-0812">Transmembrane</keyword>
<keyword evidence="5" id="KW-0479">Metal-binding</keyword>
<protein>
    <submittedName>
        <fullName evidence="16">Fatty acid hydroxylase domain-containing protein</fullName>
    </submittedName>
</protein>
<name>A0ABP1F609_9FLAO</name>
<evidence type="ECO:0000256" key="8">
    <source>
        <dbReference type="ARBA" id="ARBA00022833"/>
    </source>
</evidence>
<keyword evidence="10" id="KW-0560">Oxidoreductase</keyword>
<keyword evidence="13" id="KW-0275">Fatty acid biosynthesis</keyword>
<keyword evidence="7" id="KW-0276">Fatty acid metabolism</keyword>
<evidence type="ECO:0000256" key="10">
    <source>
        <dbReference type="ARBA" id="ARBA00023002"/>
    </source>
</evidence>
<evidence type="ECO:0000313" key="17">
    <source>
        <dbReference type="Proteomes" id="UP001497602"/>
    </source>
</evidence>
<dbReference type="PANTHER" id="PTHR12863">
    <property type="entry name" value="FATTY ACID HYDROXYLASE"/>
    <property type="match status" value="1"/>
</dbReference>
<sequence length="213" mass="25913">MKNMASDNHYLLRFFTSKNPMYSLIKVLPLLAFLIYVLMSSPFHYLQIIAFGLGITYWSLFEYFVHRIVYHKRTNNKELQWYLDAFHLHHHKNLRDYRVLNAGFLLVYPLALSLLLIVYWFTNSIVLMASFGFGAILYYLFYEYVHYEIHHKIHKTKYLKNIQKYHLYHHYYKWNKNFGNTTTLWDKVFGTYDGTYKTIVYTEEQINDLILKK</sequence>
<proteinExistence type="predicted"/>
<keyword evidence="12 14" id="KW-0472">Membrane</keyword>
<accession>A0ABP1F609</accession>